<dbReference type="GO" id="GO:0016787">
    <property type="term" value="F:hydrolase activity"/>
    <property type="evidence" value="ECO:0007669"/>
    <property type="project" value="UniProtKB-KW"/>
</dbReference>
<dbReference type="InterPro" id="IPR041373">
    <property type="entry name" value="RT_RNaseH"/>
</dbReference>
<feature type="region of interest" description="Disordered" evidence="7">
    <location>
        <begin position="220"/>
        <end position="366"/>
    </location>
</feature>
<dbReference type="Pfam" id="PF03540">
    <property type="entry name" value="TAF10"/>
    <property type="match status" value="1"/>
</dbReference>
<accession>A0A8X6RAG3</accession>
<reference evidence="9" key="1">
    <citation type="submission" date="2020-08" db="EMBL/GenBank/DDBJ databases">
        <title>Multicomponent nature underlies the extraordinary mechanical properties of spider dragline silk.</title>
        <authorList>
            <person name="Kono N."/>
            <person name="Nakamura H."/>
            <person name="Mori M."/>
            <person name="Yoshida Y."/>
            <person name="Ohtoshi R."/>
            <person name="Malay A.D."/>
            <person name="Moran D.A.P."/>
            <person name="Tomita M."/>
            <person name="Numata K."/>
            <person name="Arakawa K."/>
        </authorList>
    </citation>
    <scope>NUCLEOTIDE SEQUENCE</scope>
</reference>
<dbReference type="GO" id="GO:0005634">
    <property type="term" value="C:nucleus"/>
    <property type="evidence" value="ECO:0007669"/>
    <property type="project" value="InterPro"/>
</dbReference>
<name>A0A8X6RAG3_TRICX</name>
<keyword evidence="6" id="KW-0695">RNA-directed DNA polymerase</keyword>
<feature type="domain" description="Reverse transcriptase RNase H-like" evidence="8">
    <location>
        <begin position="38"/>
        <end position="139"/>
    </location>
</feature>
<dbReference type="InterPro" id="IPR043502">
    <property type="entry name" value="DNA/RNA_pol_sf"/>
</dbReference>
<evidence type="ECO:0000256" key="2">
    <source>
        <dbReference type="ARBA" id="ARBA00022695"/>
    </source>
</evidence>
<evidence type="ECO:0000256" key="4">
    <source>
        <dbReference type="ARBA" id="ARBA00022759"/>
    </source>
</evidence>
<dbReference type="Gene3D" id="3.10.20.370">
    <property type="match status" value="1"/>
</dbReference>
<evidence type="ECO:0000256" key="5">
    <source>
        <dbReference type="ARBA" id="ARBA00022801"/>
    </source>
</evidence>
<dbReference type="Pfam" id="PF17917">
    <property type="entry name" value="RT_RNaseH"/>
    <property type="match status" value="1"/>
</dbReference>
<dbReference type="Proteomes" id="UP000887159">
    <property type="component" value="Unassembled WGS sequence"/>
</dbReference>
<dbReference type="EMBL" id="BMAU01021132">
    <property type="protein sequence ID" value="GFX91466.1"/>
    <property type="molecule type" value="Genomic_DNA"/>
</dbReference>
<evidence type="ECO:0000256" key="7">
    <source>
        <dbReference type="SAM" id="MobiDB-lite"/>
    </source>
</evidence>
<dbReference type="SUPFAM" id="SSF56672">
    <property type="entry name" value="DNA/RNA polymerases"/>
    <property type="match status" value="1"/>
</dbReference>
<evidence type="ECO:0000256" key="3">
    <source>
        <dbReference type="ARBA" id="ARBA00022722"/>
    </source>
</evidence>
<feature type="compositionally biased region" description="Polar residues" evidence="7">
    <location>
        <begin position="349"/>
        <end position="363"/>
    </location>
</feature>
<evidence type="ECO:0000313" key="9">
    <source>
        <dbReference type="EMBL" id="GFX91466.1"/>
    </source>
</evidence>
<keyword evidence="2" id="KW-0548">Nucleotidyltransferase</keyword>
<feature type="compositionally biased region" description="Basic and acidic residues" evidence="7">
    <location>
        <begin position="329"/>
        <end position="344"/>
    </location>
</feature>
<gene>
    <name evidence="9" type="primary">pol</name>
    <name evidence="9" type="ORF">TNCV_3545491</name>
</gene>
<keyword evidence="3" id="KW-0540">Nuclease</keyword>
<organism evidence="9 10">
    <name type="scientific">Trichonephila clavipes</name>
    <name type="common">Golden silk orbweaver</name>
    <name type="synonym">Nephila clavipes</name>
    <dbReference type="NCBI Taxonomy" id="2585209"/>
    <lineage>
        <taxon>Eukaryota</taxon>
        <taxon>Metazoa</taxon>
        <taxon>Ecdysozoa</taxon>
        <taxon>Arthropoda</taxon>
        <taxon>Chelicerata</taxon>
        <taxon>Arachnida</taxon>
        <taxon>Araneae</taxon>
        <taxon>Araneomorphae</taxon>
        <taxon>Entelegynae</taxon>
        <taxon>Araneoidea</taxon>
        <taxon>Nephilidae</taxon>
        <taxon>Trichonephila</taxon>
    </lineage>
</organism>
<keyword evidence="10" id="KW-1185">Reference proteome</keyword>
<feature type="compositionally biased region" description="Basic and acidic residues" evidence="7">
    <location>
        <begin position="309"/>
        <end position="321"/>
    </location>
</feature>
<keyword evidence="4" id="KW-0255">Endonuclease</keyword>
<keyword evidence="1" id="KW-0808">Transferase</keyword>
<evidence type="ECO:0000313" key="10">
    <source>
        <dbReference type="Proteomes" id="UP000887159"/>
    </source>
</evidence>
<dbReference type="GO" id="GO:0003964">
    <property type="term" value="F:RNA-directed DNA polymerase activity"/>
    <property type="evidence" value="ECO:0007669"/>
    <property type="project" value="UniProtKB-KW"/>
</dbReference>
<evidence type="ECO:0000259" key="8">
    <source>
        <dbReference type="Pfam" id="PF17917"/>
    </source>
</evidence>
<comment type="caution">
    <text evidence="9">The sequence shown here is derived from an EMBL/GenBank/DDBJ whole genome shotgun (WGS) entry which is preliminary data.</text>
</comment>
<dbReference type="GO" id="GO:0004519">
    <property type="term" value="F:endonuclease activity"/>
    <property type="evidence" value="ECO:0007669"/>
    <property type="project" value="UniProtKB-KW"/>
</dbReference>
<feature type="compositionally biased region" description="Basic and acidic residues" evidence="7">
    <location>
        <begin position="280"/>
        <end position="296"/>
    </location>
</feature>
<feature type="compositionally biased region" description="Basic and acidic residues" evidence="7">
    <location>
        <begin position="231"/>
        <end position="251"/>
    </location>
</feature>
<evidence type="ECO:0000256" key="1">
    <source>
        <dbReference type="ARBA" id="ARBA00022679"/>
    </source>
</evidence>
<dbReference type="InterPro" id="IPR050951">
    <property type="entry name" value="Retrovirus_Pol_polyprotein"/>
</dbReference>
<dbReference type="InterPro" id="IPR003923">
    <property type="entry name" value="TAF10"/>
</dbReference>
<dbReference type="PANTHER" id="PTHR37984:SF5">
    <property type="entry name" value="PROTEIN NYNRIN-LIKE"/>
    <property type="match status" value="1"/>
</dbReference>
<dbReference type="AlphaFoldDB" id="A0A8X6RAG3"/>
<keyword evidence="5" id="KW-0378">Hydrolase</keyword>
<dbReference type="FunFam" id="3.10.20.370:FF:000001">
    <property type="entry name" value="Retrovirus-related Pol polyprotein from transposon 17.6-like protein"/>
    <property type="match status" value="1"/>
</dbReference>
<proteinExistence type="predicted"/>
<dbReference type="PANTHER" id="PTHR37984">
    <property type="entry name" value="PROTEIN CBG26694"/>
    <property type="match status" value="1"/>
</dbReference>
<evidence type="ECO:0000256" key="6">
    <source>
        <dbReference type="ARBA" id="ARBA00022918"/>
    </source>
</evidence>
<sequence length="406" mass="46157">MKPPQLQRGVEIFRNVPMKAFDAVKVAITKVPVLKFPDFKKPFELFTDASSIGVGAVLNQEQRPVVFASRTLSAAERNYTVTERERECLAVVWALNKFRIYLGSLPIKVITDHAALTHLTTGKNLSNRMIRWALKLAEFNIEWEHRPGTQNTIADILSRNPIESIIRDLVLSSRDQLIEEQKTDPELGHIYRYLENPEDSSVNAAIYQVRIYRHRKCDETEIGTGSSDNGSLRDESSGFDRVQRRSNDSRDGKKKGKKSRKEETITPTTSGYNLKPRKGKREERERESRLTIERKTQQGGPVRSRKGRERNDSPYIEERTRPSNKNARRGADSKSEVTDSHTEQPEPIPSSSMTNPQPSTSAMPKTAGETLSEFVLHLDDYTPTMPDPVVTYYMQSAGFSTTDIRM</sequence>
<dbReference type="CDD" id="cd09274">
    <property type="entry name" value="RNase_HI_RT_Ty3"/>
    <property type="match status" value="1"/>
</dbReference>
<dbReference type="GO" id="GO:0006352">
    <property type="term" value="P:DNA-templated transcription initiation"/>
    <property type="evidence" value="ECO:0007669"/>
    <property type="project" value="InterPro"/>
</dbReference>
<protein>
    <submittedName>
        <fullName evidence="9">Retrovirus-related Pol polyprotein from transposon gypsy</fullName>
    </submittedName>
</protein>